<keyword evidence="3" id="KW-1185">Reference proteome</keyword>
<dbReference type="SUPFAM" id="SSF52200">
    <property type="entry name" value="Toll/Interleukin receptor TIR domain"/>
    <property type="match status" value="1"/>
</dbReference>
<dbReference type="GO" id="GO:0007165">
    <property type="term" value="P:signal transduction"/>
    <property type="evidence" value="ECO:0007669"/>
    <property type="project" value="InterPro"/>
</dbReference>
<dbReference type="Pfam" id="PF11738">
    <property type="entry name" value="DUF3298"/>
    <property type="match status" value="1"/>
</dbReference>
<dbReference type="Pfam" id="PF13676">
    <property type="entry name" value="TIR_2"/>
    <property type="match status" value="1"/>
</dbReference>
<dbReference type="InterPro" id="IPR021729">
    <property type="entry name" value="DUF3298"/>
</dbReference>
<dbReference type="AlphaFoldDB" id="A0A1E7W4V5"/>
<dbReference type="InterPro" id="IPR035897">
    <property type="entry name" value="Toll_tir_struct_dom_sf"/>
</dbReference>
<sequence>MTLKVFISYAKEDQKAAIIYYDLLLKEGVAPWLDIKKLLPGQNWAAEIEKAFSDSNLVILLLSQKSVNKRGFVQREANDAVERLRYKLPTDIYVIPLLLEPCEVPIQIANRLQYIELSTPGAWDQVRASLNIAAEQQSVILEKGSLFDKFQIFTEKYEDNWVGMPGHDIKIDYPRFQSSQRPDAAHELSLLFGGRASQALLEERQKPWEQVPDVFTEKDSTLSQNGRWDDFDIVYCNSRFLSLTYNIGWYGAGAAHPNSRFETYNFALLERVYPVTLEEFFSDADSALKVISKISIEQLGREFWERTGEKPDEFQTKWFNEGAGEKLEHFKSFTVNSSGFTFLFPPYQVSNYALGRWITTVSFYDLLNYLSEGGPYKLAAGE</sequence>
<dbReference type="Proteomes" id="UP000175989">
    <property type="component" value="Unassembled WGS sequence"/>
</dbReference>
<dbReference type="InterPro" id="IPR037126">
    <property type="entry name" value="PdaC/RsiV-like_sf"/>
</dbReference>
<dbReference type="Gene3D" id="3.30.565.40">
    <property type="entry name" value="Fervidobacterium nodosum Rt17-B1 like"/>
    <property type="match status" value="1"/>
</dbReference>
<evidence type="ECO:0000313" key="2">
    <source>
        <dbReference type="EMBL" id="OEZ90738.1"/>
    </source>
</evidence>
<organism evidence="2 3">
    <name type="scientific">Duganella phyllosphaerae</name>
    <dbReference type="NCBI Taxonomy" id="762836"/>
    <lineage>
        <taxon>Bacteria</taxon>
        <taxon>Pseudomonadati</taxon>
        <taxon>Pseudomonadota</taxon>
        <taxon>Betaproteobacteria</taxon>
        <taxon>Burkholderiales</taxon>
        <taxon>Oxalobacteraceae</taxon>
        <taxon>Telluria group</taxon>
        <taxon>Duganella</taxon>
    </lineage>
</organism>
<protein>
    <recommendedName>
        <fullName evidence="1">TIR domain-containing protein</fullName>
    </recommendedName>
</protein>
<proteinExistence type="predicted"/>
<dbReference type="PROSITE" id="PS50104">
    <property type="entry name" value="TIR"/>
    <property type="match status" value="1"/>
</dbReference>
<accession>A0A1E7W4V5</accession>
<name>A0A1E7W4V5_9BURK</name>
<evidence type="ECO:0000259" key="1">
    <source>
        <dbReference type="PROSITE" id="PS50104"/>
    </source>
</evidence>
<dbReference type="EMBL" id="LROM01000156">
    <property type="protein sequence ID" value="OEZ90738.1"/>
    <property type="molecule type" value="Genomic_DNA"/>
</dbReference>
<dbReference type="Gene3D" id="3.90.640.20">
    <property type="entry name" value="Heat-shock cognate protein, ATPase"/>
    <property type="match status" value="1"/>
</dbReference>
<dbReference type="InterPro" id="IPR000157">
    <property type="entry name" value="TIR_dom"/>
</dbReference>
<gene>
    <name evidence="2" type="ORF">DUPY_53450</name>
</gene>
<dbReference type="OrthoDB" id="4512556at2"/>
<reference evidence="3" key="1">
    <citation type="journal article" date="2016" name="Front. Microbiol.">
        <title>Molecular Keys to the Janthinobacterium and Duganella spp. Interaction with the Plant Pathogen Fusarium graminearum.</title>
        <authorList>
            <person name="Haack F.S."/>
            <person name="Poehlein A."/>
            <person name="Kroger C."/>
            <person name="Voigt C.A."/>
            <person name="Piepenbring M."/>
            <person name="Bode H.B."/>
            <person name="Daniel R."/>
            <person name="Schafer W."/>
            <person name="Streit W.R."/>
        </authorList>
    </citation>
    <scope>NUCLEOTIDE SEQUENCE [LARGE SCALE GENOMIC DNA]</scope>
    <source>
        <strain evidence="3">T54</strain>
    </source>
</reference>
<evidence type="ECO:0000313" key="3">
    <source>
        <dbReference type="Proteomes" id="UP000175989"/>
    </source>
</evidence>
<feature type="domain" description="TIR" evidence="1">
    <location>
        <begin position="1"/>
        <end position="130"/>
    </location>
</feature>
<dbReference type="Gene3D" id="3.40.50.10140">
    <property type="entry name" value="Toll/interleukin-1 receptor homology (TIR) domain"/>
    <property type="match status" value="1"/>
</dbReference>
<dbReference type="PATRIC" id="fig|762836.4.peg.5490"/>
<comment type="caution">
    <text evidence="2">The sequence shown here is derived from an EMBL/GenBank/DDBJ whole genome shotgun (WGS) entry which is preliminary data.</text>
</comment>
<dbReference type="RefSeq" id="WP_071651712.1">
    <property type="nucleotide sequence ID" value="NZ_LROM01000156.1"/>
</dbReference>